<dbReference type="Proteomes" id="UP001207468">
    <property type="component" value="Unassembled WGS sequence"/>
</dbReference>
<evidence type="ECO:0000313" key="1">
    <source>
        <dbReference type="EMBL" id="KAI9464785.1"/>
    </source>
</evidence>
<name>A0ACC0U6Y6_9AGAM</name>
<keyword evidence="2" id="KW-1185">Reference proteome</keyword>
<dbReference type="EMBL" id="JAGFNK010000148">
    <property type="protein sequence ID" value="KAI9464785.1"/>
    <property type="molecule type" value="Genomic_DNA"/>
</dbReference>
<comment type="caution">
    <text evidence="1">The sequence shown here is derived from an EMBL/GenBank/DDBJ whole genome shotgun (WGS) entry which is preliminary data.</text>
</comment>
<organism evidence="1 2">
    <name type="scientific">Russula earlei</name>
    <dbReference type="NCBI Taxonomy" id="71964"/>
    <lineage>
        <taxon>Eukaryota</taxon>
        <taxon>Fungi</taxon>
        <taxon>Dikarya</taxon>
        <taxon>Basidiomycota</taxon>
        <taxon>Agaricomycotina</taxon>
        <taxon>Agaricomycetes</taxon>
        <taxon>Russulales</taxon>
        <taxon>Russulaceae</taxon>
        <taxon>Russula</taxon>
    </lineage>
</organism>
<evidence type="ECO:0000313" key="2">
    <source>
        <dbReference type="Proteomes" id="UP001207468"/>
    </source>
</evidence>
<proteinExistence type="predicted"/>
<gene>
    <name evidence="1" type="ORF">F5148DRAFT_174475</name>
</gene>
<sequence length="530" mass="59838">MLPAVYRFALIAGSLGRAGLTFSLLILLLGLGYLRYARSPWRKVPPGPRGLPILGNIKELNDKRWLTSGACKDHYGDVVYLRVLGRSVIVLNSQKAAADLLGRRARNYSDRPRFIVASEILTGGMEVSFLQYGLLWRRMRRAAHEGLHRSASRAFNSIQVTEAVLLAVGVLDNPERWEKHMRRFTASMIMSAVYDTPAIHSLEDERVRRINDHVMRVAQSTLPASHWVELLPWMKHIPSRFAKWKRTAEEWFLRDSEMFERLVESVRANMAKGIDRPCLSATLIKNQSRSGLDGREMAWLASTMYGASAETTTSTMHWWMLAMVAFPETQRRAQAELDAVVGRGRIPSFSDLPSLPYVRAMVKEVLRWRPVLPVGIPHCSLEDDWYEGMFIPRGTMCLVNVGLCNHDPTVYGDDAARFDPSRHLTPRGALAPGPRDTQDEGHVVYGFGKRICIGRHVANDTMFIAFAVMLWAMELAPAKDGCGRDVPVDVDGYVDNGMVHLPIPFSCKITPRFPEAMAILDEERELRDQQ</sequence>
<accession>A0ACC0U6Y6</accession>
<protein>
    <submittedName>
        <fullName evidence="1">Cytochrome P450</fullName>
    </submittedName>
</protein>
<reference evidence="1" key="1">
    <citation type="submission" date="2021-03" db="EMBL/GenBank/DDBJ databases">
        <title>Evolutionary priming and transition to the ectomycorrhizal habit in an iconic lineage of mushroom-forming fungi: is preadaptation a requirement?</title>
        <authorList>
            <consortium name="DOE Joint Genome Institute"/>
            <person name="Looney B.P."/>
            <person name="Miyauchi S."/>
            <person name="Morin E."/>
            <person name="Drula E."/>
            <person name="Courty P.E."/>
            <person name="Chicoki N."/>
            <person name="Fauchery L."/>
            <person name="Kohler A."/>
            <person name="Kuo A."/>
            <person name="LaButti K."/>
            <person name="Pangilinan J."/>
            <person name="Lipzen A."/>
            <person name="Riley R."/>
            <person name="Andreopoulos W."/>
            <person name="He G."/>
            <person name="Johnson J."/>
            <person name="Barry K.W."/>
            <person name="Grigoriev I.V."/>
            <person name="Nagy L."/>
            <person name="Hibbett D."/>
            <person name="Henrissat B."/>
            <person name="Matheny P.B."/>
            <person name="Labbe J."/>
            <person name="Martin A.F."/>
        </authorList>
    </citation>
    <scope>NUCLEOTIDE SEQUENCE</scope>
    <source>
        <strain evidence="1">BPL698</strain>
    </source>
</reference>